<evidence type="ECO:0000256" key="1">
    <source>
        <dbReference type="SAM" id="MobiDB-lite"/>
    </source>
</evidence>
<feature type="compositionally biased region" description="Basic and acidic residues" evidence="1">
    <location>
        <begin position="85"/>
        <end position="98"/>
    </location>
</feature>
<organism evidence="2 3">
    <name type="scientific">Cylicostephanus goldi</name>
    <name type="common">Nematode worm</name>
    <dbReference type="NCBI Taxonomy" id="71465"/>
    <lineage>
        <taxon>Eukaryota</taxon>
        <taxon>Metazoa</taxon>
        <taxon>Ecdysozoa</taxon>
        <taxon>Nematoda</taxon>
        <taxon>Chromadorea</taxon>
        <taxon>Rhabditida</taxon>
        <taxon>Rhabditina</taxon>
        <taxon>Rhabditomorpha</taxon>
        <taxon>Strongyloidea</taxon>
        <taxon>Strongylidae</taxon>
        <taxon>Cylicostephanus</taxon>
    </lineage>
</organism>
<evidence type="ECO:0000313" key="2">
    <source>
        <dbReference type="EMBL" id="VDK52171.1"/>
    </source>
</evidence>
<gene>
    <name evidence="2" type="ORF">CGOC_LOCUS2266</name>
</gene>
<reference evidence="2 3" key="1">
    <citation type="submission" date="2018-11" db="EMBL/GenBank/DDBJ databases">
        <authorList>
            <consortium name="Pathogen Informatics"/>
        </authorList>
    </citation>
    <scope>NUCLEOTIDE SEQUENCE [LARGE SCALE GENOMIC DNA]</scope>
</reference>
<dbReference type="AlphaFoldDB" id="A0A3P6SCT6"/>
<sequence length="98" mass="10652">MEHGQKPTLSIGSAAHEQLKAIVLKPEFQSDLTHTSPFGGTSWCANIASSSTPTTLFQAGQYVSVIRMHVNSTPERVTHGGDAWGKGRETDYHNQTEV</sequence>
<proteinExistence type="predicted"/>
<feature type="region of interest" description="Disordered" evidence="1">
    <location>
        <begin position="74"/>
        <end position="98"/>
    </location>
</feature>
<protein>
    <submittedName>
        <fullName evidence="2">Uncharacterized protein</fullName>
    </submittedName>
</protein>
<name>A0A3P6SCT6_CYLGO</name>
<evidence type="ECO:0000313" key="3">
    <source>
        <dbReference type="Proteomes" id="UP000271889"/>
    </source>
</evidence>
<dbReference type="Proteomes" id="UP000271889">
    <property type="component" value="Unassembled WGS sequence"/>
</dbReference>
<accession>A0A3P6SCT6</accession>
<keyword evidence="3" id="KW-1185">Reference proteome</keyword>
<dbReference type="EMBL" id="UYRV01004988">
    <property type="protein sequence ID" value="VDK52171.1"/>
    <property type="molecule type" value="Genomic_DNA"/>
</dbReference>